<gene>
    <name evidence="1" type="ORF">UCREL1_8125</name>
</gene>
<evidence type="ECO:0008006" key="3">
    <source>
        <dbReference type="Google" id="ProtNLM"/>
    </source>
</evidence>
<protein>
    <recommendedName>
        <fullName evidence="3">F-box domain-containing protein</fullName>
    </recommendedName>
</protein>
<organism evidence="1 2">
    <name type="scientific">Eutypa lata (strain UCR-EL1)</name>
    <name type="common">Grapevine dieback disease fungus</name>
    <name type="synonym">Eutypa armeniacae</name>
    <dbReference type="NCBI Taxonomy" id="1287681"/>
    <lineage>
        <taxon>Eukaryota</taxon>
        <taxon>Fungi</taxon>
        <taxon>Dikarya</taxon>
        <taxon>Ascomycota</taxon>
        <taxon>Pezizomycotina</taxon>
        <taxon>Sordariomycetes</taxon>
        <taxon>Xylariomycetidae</taxon>
        <taxon>Xylariales</taxon>
        <taxon>Diatrypaceae</taxon>
        <taxon>Eutypa</taxon>
    </lineage>
</organism>
<reference evidence="2" key="1">
    <citation type="journal article" date="2013" name="Genome Announc.">
        <title>Draft genome sequence of the grapevine dieback fungus Eutypa lata UCR-EL1.</title>
        <authorList>
            <person name="Blanco-Ulate B."/>
            <person name="Rolshausen P.E."/>
            <person name="Cantu D."/>
        </authorList>
    </citation>
    <scope>NUCLEOTIDE SEQUENCE [LARGE SCALE GENOMIC DNA]</scope>
    <source>
        <strain evidence="2">UCR-EL1</strain>
    </source>
</reference>
<accession>M7TDY0</accession>
<sequence length="383" mass="42724">MAPKNLKGRQNKVAFERFDHDKFGESRMSPWGLQRYMKDLGWRPYGYSDWPTKLRGRWIRREGLQCASHGGKSTCLGRHPKLWIPGKTELTAFTSGEEIEPGLDTADRAGDAYPAPTLPSNGRYMLASLPPELLHQILGYLIPRGCAYQFLVGKRTNKPIQIVQQVVPANGNGLRSVHPALAATSRHWRDVVYGILYGQNSFVFNLGITTMEVGIGTHDFRKMESWVRILSDAPDSGSPLGPLTETVAAYLKSATLLFAYPVSTGTKEVNQIMSMVSRVTQMLGLTVFDELQIHIQPAQKTNKQYDTVYVDTLDVDFCEDTKRIKVQVRDSEIISPSRAQKVQRAFEPLVKLRAVGDVTISGLMTEDLARDLKDSITANKGPA</sequence>
<evidence type="ECO:0000313" key="2">
    <source>
        <dbReference type="Proteomes" id="UP000012174"/>
    </source>
</evidence>
<evidence type="ECO:0000313" key="1">
    <source>
        <dbReference type="EMBL" id="EMR64900.1"/>
    </source>
</evidence>
<dbReference type="AlphaFoldDB" id="M7TDY0"/>
<dbReference type="Proteomes" id="UP000012174">
    <property type="component" value="Unassembled WGS sequence"/>
</dbReference>
<keyword evidence="2" id="KW-1185">Reference proteome</keyword>
<dbReference type="EMBL" id="KB706971">
    <property type="protein sequence ID" value="EMR64900.1"/>
    <property type="molecule type" value="Genomic_DNA"/>
</dbReference>
<dbReference type="OrthoDB" id="3638571at2759"/>
<dbReference type="KEGG" id="ela:UCREL1_8125"/>
<dbReference type="HOGENOM" id="CLU_721661_0_0_1"/>
<name>M7TDY0_EUTLA</name>
<proteinExistence type="predicted"/>
<dbReference type="OMA" id="WSRIITH"/>